<keyword evidence="3 4" id="KW-0408">Iron</keyword>
<evidence type="ECO:0000259" key="5">
    <source>
        <dbReference type="PROSITE" id="PS51007"/>
    </source>
</evidence>
<reference evidence="6 7" key="1">
    <citation type="submission" date="2024-03" db="EMBL/GenBank/DDBJ databases">
        <authorList>
            <person name="Cao K."/>
        </authorList>
    </citation>
    <scope>NUCLEOTIDE SEQUENCE [LARGE SCALE GENOMIC DNA]</scope>
    <source>
        <strain evidence="6 7">MCCC 1K00696</strain>
    </source>
</reference>
<proteinExistence type="predicted"/>
<accession>A0ABZ2TRD8</accession>
<feature type="domain" description="Cytochrome c" evidence="5">
    <location>
        <begin position="94"/>
        <end position="177"/>
    </location>
</feature>
<keyword evidence="1 4" id="KW-0349">Heme</keyword>
<dbReference type="Pfam" id="PF13442">
    <property type="entry name" value="Cytochrome_CBB3"/>
    <property type="match status" value="1"/>
</dbReference>
<dbReference type="PANTHER" id="PTHR40394">
    <property type="entry name" value="LIPOPROTEIN-RELATED"/>
    <property type="match status" value="1"/>
</dbReference>
<dbReference type="RefSeq" id="WP_340932340.1">
    <property type="nucleotide sequence ID" value="NZ_CP150496.1"/>
</dbReference>
<dbReference type="SUPFAM" id="SSF46626">
    <property type="entry name" value="Cytochrome c"/>
    <property type="match status" value="1"/>
</dbReference>
<keyword evidence="2 4" id="KW-0479">Metal-binding</keyword>
<sequence>MKNLKLIIGLMVFTSIISCNDNKNRQVQYMPDMYESIPYNADGEESVNGNVVNSKPVAGTIPRGGAPAYDVPDTIEGYDTAKVEVKSPLEKNDENLENGKAMYTIYCVSCHGKKGDGQGYLATSEKFAGVPNYKDRDITEGSIYHVLMHGKGLMGSHSSQLTYKERWQIVQYVEVLRADLLK</sequence>
<protein>
    <submittedName>
        <fullName evidence="6">Cytochrome c</fullName>
    </submittedName>
</protein>
<evidence type="ECO:0000256" key="4">
    <source>
        <dbReference type="PROSITE-ProRule" id="PRU00433"/>
    </source>
</evidence>
<dbReference type="PROSITE" id="PS51257">
    <property type="entry name" value="PROKAR_LIPOPROTEIN"/>
    <property type="match status" value="1"/>
</dbReference>
<dbReference type="EMBL" id="CP150496">
    <property type="protein sequence ID" value="WYW55059.1"/>
    <property type="molecule type" value="Genomic_DNA"/>
</dbReference>
<evidence type="ECO:0000256" key="2">
    <source>
        <dbReference type="ARBA" id="ARBA00022723"/>
    </source>
</evidence>
<evidence type="ECO:0000313" key="6">
    <source>
        <dbReference type="EMBL" id="WYW55059.1"/>
    </source>
</evidence>
<dbReference type="InterPro" id="IPR036909">
    <property type="entry name" value="Cyt_c-like_dom_sf"/>
</dbReference>
<gene>
    <name evidence="6" type="ORF">WG950_11020</name>
</gene>
<dbReference type="PANTHER" id="PTHR40394:SF2">
    <property type="entry name" value="QUINOL:CYTOCHROME C OXIDOREDUCTASE MEMBRANE PROTEIN"/>
    <property type="match status" value="1"/>
</dbReference>
<evidence type="ECO:0000313" key="7">
    <source>
        <dbReference type="Proteomes" id="UP001491088"/>
    </source>
</evidence>
<keyword evidence="7" id="KW-1185">Reference proteome</keyword>
<dbReference type="PROSITE" id="PS51007">
    <property type="entry name" value="CYTC"/>
    <property type="match status" value="1"/>
</dbReference>
<organism evidence="6 7">
    <name type="scientific">Polaribacter marinaquae</name>
    <dbReference type="NCBI Taxonomy" id="1642819"/>
    <lineage>
        <taxon>Bacteria</taxon>
        <taxon>Pseudomonadati</taxon>
        <taxon>Bacteroidota</taxon>
        <taxon>Flavobacteriia</taxon>
        <taxon>Flavobacteriales</taxon>
        <taxon>Flavobacteriaceae</taxon>
    </lineage>
</organism>
<evidence type="ECO:0000256" key="1">
    <source>
        <dbReference type="ARBA" id="ARBA00022617"/>
    </source>
</evidence>
<dbReference type="Proteomes" id="UP001491088">
    <property type="component" value="Chromosome"/>
</dbReference>
<dbReference type="InterPro" id="IPR009056">
    <property type="entry name" value="Cyt_c-like_dom"/>
</dbReference>
<evidence type="ECO:0000256" key="3">
    <source>
        <dbReference type="ARBA" id="ARBA00023004"/>
    </source>
</evidence>
<name>A0ABZ2TRD8_9FLAO</name>
<dbReference type="Gene3D" id="1.10.760.10">
    <property type="entry name" value="Cytochrome c-like domain"/>
    <property type="match status" value="1"/>
</dbReference>